<keyword evidence="6 9" id="KW-0472">Membrane</keyword>
<organism evidence="11 12">
    <name type="scientific">Candidatus Solincola sediminis</name>
    <dbReference type="NCBI Taxonomy" id="1797199"/>
    <lineage>
        <taxon>Bacteria</taxon>
        <taxon>Bacillati</taxon>
        <taxon>Actinomycetota</taxon>
        <taxon>Candidatus Geothermincolia</taxon>
        <taxon>Candidatus Geothermincolales</taxon>
        <taxon>Candidatus Geothermincolaceae</taxon>
        <taxon>Candidatus Solincola</taxon>
    </lineage>
</organism>
<proteinExistence type="inferred from homology"/>
<dbReference type="SMART" id="SM00382">
    <property type="entry name" value="AAA"/>
    <property type="match status" value="1"/>
</dbReference>
<dbReference type="CDD" id="cd17874">
    <property type="entry name" value="FtsY"/>
    <property type="match status" value="1"/>
</dbReference>
<keyword evidence="5 9" id="KW-0342">GTP-binding</keyword>
<feature type="binding site" evidence="9">
    <location>
        <begin position="265"/>
        <end position="268"/>
    </location>
    <ligand>
        <name>GTP</name>
        <dbReference type="ChEBI" id="CHEBI:37565"/>
    </ligand>
</feature>
<evidence type="ECO:0000256" key="3">
    <source>
        <dbReference type="ARBA" id="ARBA00022741"/>
    </source>
</evidence>
<evidence type="ECO:0000256" key="9">
    <source>
        <dbReference type="HAMAP-Rule" id="MF_00920"/>
    </source>
</evidence>
<dbReference type="NCBIfam" id="TIGR00064">
    <property type="entry name" value="ftsY"/>
    <property type="match status" value="1"/>
</dbReference>
<evidence type="ECO:0000256" key="7">
    <source>
        <dbReference type="ARBA" id="ARBA00023170"/>
    </source>
</evidence>
<dbReference type="SUPFAM" id="SSF47364">
    <property type="entry name" value="Domain of the SRP/SRP receptor G-proteins"/>
    <property type="match status" value="1"/>
</dbReference>
<feature type="binding site" evidence="9">
    <location>
        <begin position="121"/>
        <end position="128"/>
    </location>
    <ligand>
        <name>GTP</name>
        <dbReference type="ChEBI" id="CHEBI:37565"/>
    </ligand>
</feature>
<dbReference type="Pfam" id="PF02881">
    <property type="entry name" value="SRP54_N"/>
    <property type="match status" value="1"/>
</dbReference>
<comment type="subcellular location">
    <subcellularLocation>
        <location evidence="9">Cell membrane</location>
        <topology evidence="9">Peripheral membrane protein</topology>
        <orientation evidence="9">Cytoplasmic side</orientation>
    </subcellularLocation>
    <subcellularLocation>
        <location evidence="9">Cytoplasm</location>
    </subcellularLocation>
</comment>
<dbReference type="InterPro" id="IPR003593">
    <property type="entry name" value="AAA+_ATPase"/>
</dbReference>
<comment type="similarity">
    <text evidence="9">Belongs to the GTP-binding SRP family. FtsY subfamily.</text>
</comment>
<dbReference type="FunFam" id="3.40.50.300:FF:000053">
    <property type="entry name" value="Signal recognition particle receptor FtsY"/>
    <property type="match status" value="1"/>
</dbReference>
<comment type="caution">
    <text evidence="11">The sequence shown here is derived from an EMBL/GenBank/DDBJ whole genome shotgun (WGS) entry which is preliminary data.</text>
</comment>
<dbReference type="STRING" id="1797197.A2Y75_05915"/>
<evidence type="ECO:0000256" key="2">
    <source>
        <dbReference type="ARBA" id="ARBA00022490"/>
    </source>
</evidence>
<comment type="function">
    <text evidence="9">Involved in targeting and insertion of nascent membrane proteins into the cytoplasmic membrane. Acts as a receptor for the complex formed by the signal recognition particle (SRP) and the ribosome-nascent chain (RNC).</text>
</comment>
<evidence type="ECO:0000313" key="11">
    <source>
        <dbReference type="EMBL" id="OFW55753.1"/>
    </source>
</evidence>
<dbReference type="PANTHER" id="PTHR43134:SF1">
    <property type="entry name" value="SIGNAL RECOGNITION PARTICLE RECEPTOR SUBUNIT ALPHA"/>
    <property type="match status" value="1"/>
</dbReference>
<dbReference type="InterPro" id="IPR013822">
    <property type="entry name" value="Signal_recog_particl_SRP54_hlx"/>
</dbReference>
<gene>
    <name evidence="9" type="primary">ftsY</name>
    <name evidence="11" type="ORF">A2Y75_05915</name>
</gene>
<keyword evidence="1 9" id="KW-1003">Cell membrane</keyword>
<dbReference type="InterPro" id="IPR036225">
    <property type="entry name" value="SRP/SRP_N"/>
</dbReference>
<dbReference type="InterPro" id="IPR004390">
    <property type="entry name" value="SR_rcpt_FtsY"/>
</dbReference>
<dbReference type="GO" id="GO:0003924">
    <property type="term" value="F:GTPase activity"/>
    <property type="evidence" value="ECO:0007669"/>
    <property type="project" value="UniProtKB-UniRule"/>
</dbReference>
<dbReference type="InterPro" id="IPR000897">
    <property type="entry name" value="SRP54_GTPase_dom"/>
</dbReference>
<keyword evidence="3 9" id="KW-0547">Nucleotide-binding</keyword>
<comment type="catalytic activity">
    <reaction evidence="8 9">
        <text>GTP + H2O = GDP + phosphate + H(+)</text>
        <dbReference type="Rhea" id="RHEA:19669"/>
        <dbReference type="ChEBI" id="CHEBI:15377"/>
        <dbReference type="ChEBI" id="CHEBI:15378"/>
        <dbReference type="ChEBI" id="CHEBI:37565"/>
        <dbReference type="ChEBI" id="CHEBI:43474"/>
        <dbReference type="ChEBI" id="CHEBI:58189"/>
        <dbReference type="EC" id="3.6.5.4"/>
    </reaction>
</comment>
<dbReference type="Proteomes" id="UP000177876">
    <property type="component" value="Unassembled WGS sequence"/>
</dbReference>
<evidence type="ECO:0000256" key="5">
    <source>
        <dbReference type="ARBA" id="ARBA00023134"/>
    </source>
</evidence>
<dbReference type="Gene3D" id="3.40.50.300">
    <property type="entry name" value="P-loop containing nucleotide triphosphate hydrolases"/>
    <property type="match status" value="1"/>
</dbReference>
<dbReference type="SUPFAM" id="SSF52540">
    <property type="entry name" value="P-loop containing nucleoside triphosphate hydrolases"/>
    <property type="match status" value="1"/>
</dbReference>
<evidence type="ECO:0000256" key="6">
    <source>
        <dbReference type="ARBA" id="ARBA00023136"/>
    </source>
</evidence>
<feature type="binding site" evidence="9">
    <location>
        <begin position="203"/>
        <end position="207"/>
    </location>
    <ligand>
        <name>GTP</name>
        <dbReference type="ChEBI" id="CHEBI:37565"/>
    </ligand>
</feature>
<evidence type="ECO:0000256" key="4">
    <source>
        <dbReference type="ARBA" id="ARBA00022801"/>
    </source>
</evidence>
<dbReference type="PROSITE" id="PS00300">
    <property type="entry name" value="SRP54"/>
    <property type="match status" value="1"/>
</dbReference>
<dbReference type="InterPro" id="IPR027417">
    <property type="entry name" value="P-loop_NTPase"/>
</dbReference>
<dbReference type="GO" id="GO:0005737">
    <property type="term" value="C:cytoplasm"/>
    <property type="evidence" value="ECO:0007669"/>
    <property type="project" value="UniProtKB-SubCell"/>
</dbReference>
<keyword evidence="4 9" id="KW-0378">Hydrolase</keyword>
<reference evidence="11 12" key="1">
    <citation type="journal article" date="2016" name="Nat. Commun.">
        <title>Thousands of microbial genomes shed light on interconnected biogeochemical processes in an aquifer system.</title>
        <authorList>
            <person name="Anantharaman K."/>
            <person name="Brown C.T."/>
            <person name="Hug L.A."/>
            <person name="Sharon I."/>
            <person name="Castelle C.J."/>
            <person name="Probst A.J."/>
            <person name="Thomas B.C."/>
            <person name="Singh A."/>
            <person name="Wilkins M.J."/>
            <person name="Karaoz U."/>
            <person name="Brodie E.L."/>
            <person name="Williams K.H."/>
            <person name="Hubbard S.S."/>
            <person name="Banfield J.F."/>
        </authorList>
    </citation>
    <scope>NUCLEOTIDE SEQUENCE [LARGE SCALE GENOMIC DNA]</scope>
</reference>
<dbReference type="GO" id="GO:0005525">
    <property type="term" value="F:GTP binding"/>
    <property type="evidence" value="ECO:0007669"/>
    <property type="project" value="UniProtKB-UniRule"/>
</dbReference>
<feature type="domain" description="SRP54-type proteins GTP-binding" evidence="10">
    <location>
        <begin position="286"/>
        <end position="299"/>
    </location>
</feature>
<dbReference type="GO" id="GO:0005047">
    <property type="term" value="F:signal recognition particle binding"/>
    <property type="evidence" value="ECO:0007669"/>
    <property type="project" value="TreeGrafter"/>
</dbReference>
<dbReference type="PANTHER" id="PTHR43134">
    <property type="entry name" value="SIGNAL RECOGNITION PARTICLE RECEPTOR SUBUNIT ALPHA"/>
    <property type="match status" value="1"/>
</dbReference>
<dbReference type="SMART" id="SM00962">
    <property type="entry name" value="SRP54"/>
    <property type="match status" value="1"/>
</dbReference>
<dbReference type="EMBL" id="MELK01000052">
    <property type="protein sequence ID" value="OFW55753.1"/>
    <property type="molecule type" value="Genomic_DNA"/>
</dbReference>
<keyword evidence="7 9" id="KW-0675">Receptor</keyword>
<dbReference type="HAMAP" id="MF_00920">
    <property type="entry name" value="FtsY"/>
    <property type="match status" value="1"/>
</dbReference>
<keyword evidence="2 9" id="KW-0963">Cytoplasm</keyword>
<name>A0A1F2WFW7_9ACTN</name>
<evidence type="ECO:0000313" key="12">
    <source>
        <dbReference type="Proteomes" id="UP000177876"/>
    </source>
</evidence>
<sequence>MTILEEEAQEEDREGWFSRLRNGLSKSRMNFVAPLSRAMASRRFDDAFWEEVEEILVGADVGVDMTMILVERVKARMAREKVKEPEQLLALFRGVLAEALDTGAQYLRFATQGPSVFMVVGVNGTGKTTTIAKLGHLLQRDEKTVIFAAGDTFRAAGVEQLETWGERVGLHTVKHRQGADAAAVIHDAVESANARGIDVVIADTAGRLHTKTNLMEELKKIRRIAERGAQVTETLLVIDATTGQNGVIQASRFKEAVDVTGVVLTKLDGTAKGGIVVAIVHDLGIPIKFIGVGEGLDDLYPFDPEEFAAALFS</sequence>
<comment type="subunit">
    <text evidence="9">Part of the signal recognition particle protein translocation system, which is composed of SRP and FtsY.</text>
</comment>
<evidence type="ECO:0000256" key="1">
    <source>
        <dbReference type="ARBA" id="ARBA00022475"/>
    </source>
</evidence>
<dbReference type="GO" id="GO:0005886">
    <property type="term" value="C:plasma membrane"/>
    <property type="evidence" value="ECO:0007669"/>
    <property type="project" value="UniProtKB-SubCell"/>
</dbReference>
<dbReference type="FunFam" id="1.20.120.140:FF:000002">
    <property type="entry name" value="Signal recognition particle receptor FtsY"/>
    <property type="match status" value="1"/>
</dbReference>
<accession>A0A1F2WFW7</accession>
<dbReference type="InterPro" id="IPR042101">
    <property type="entry name" value="SRP54_N_sf"/>
</dbReference>
<dbReference type="EC" id="3.6.5.4" evidence="9"/>
<dbReference type="AlphaFoldDB" id="A0A1F2WFW7"/>
<evidence type="ECO:0000256" key="8">
    <source>
        <dbReference type="ARBA" id="ARBA00048027"/>
    </source>
</evidence>
<dbReference type="Pfam" id="PF00448">
    <property type="entry name" value="SRP54"/>
    <property type="match status" value="1"/>
</dbReference>
<dbReference type="SMART" id="SM00963">
    <property type="entry name" value="SRP54_N"/>
    <property type="match status" value="1"/>
</dbReference>
<evidence type="ECO:0000259" key="10">
    <source>
        <dbReference type="PROSITE" id="PS00300"/>
    </source>
</evidence>
<dbReference type="Gene3D" id="1.20.120.140">
    <property type="entry name" value="Signal recognition particle SRP54, nucleotide-binding domain"/>
    <property type="match status" value="1"/>
</dbReference>
<dbReference type="GO" id="GO:0006614">
    <property type="term" value="P:SRP-dependent cotranslational protein targeting to membrane"/>
    <property type="evidence" value="ECO:0007669"/>
    <property type="project" value="InterPro"/>
</dbReference>
<protein>
    <recommendedName>
        <fullName evidence="9">Signal recognition particle receptor FtsY</fullName>
        <shortName evidence="9">SRP receptor</shortName>
        <ecNumber evidence="9">3.6.5.4</ecNumber>
    </recommendedName>
</protein>